<accession>A0A1R7QAC0</accession>
<gene>
    <name evidence="2" type="ORF">ACNJC6_00813</name>
</gene>
<evidence type="ECO:0000256" key="1">
    <source>
        <dbReference type="SAM" id="Phobius"/>
    </source>
</evidence>
<proteinExistence type="predicted"/>
<name>A0A1R7QAC0_ACIJO</name>
<keyword evidence="1" id="KW-0812">Transmembrane</keyword>
<dbReference type="EMBL" id="FUUY01000002">
    <property type="protein sequence ID" value="SJX21204.1"/>
    <property type="molecule type" value="Genomic_DNA"/>
</dbReference>
<dbReference type="RefSeq" id="WP_264754345.1">
    <property type="nucleotide sequence ID" value="NZ_FUUY01000002.1"/>
</dbReference>
<protein>
    <submittedName>
        <fullName evidence="2">Uncharacterized protein</fullName>
    </submittedName>
</protein>
<keyword evidence="1" id="KW-1133">Transmembrane helix</keyword>
<keyword evidence="1" id="KW-0472">Membrane</keyword>
<evidence type="ECO:0000313" key="3">
    <source>
        <dbReference type="Proteomes" id="UP000196240"/>
    </source>
</evidence>
<feature type="transmembrane region" description="Helical" evidence="1">
    <location>
        <begin position="7"/>
        <end position="39"/>
    </location>
</feature>
<dbReference type="AlphaFoldDB" id="A0A1R7QAC0"/>
<dbReference type="Proteomes" id="UP000196240">
    <property type="component" value="Unassembled WGS sequence"/>
</dbReference>
<sequence length="43" mass="4683">MRTLAGIICIIAVICFLGLPFIAMMIVFGLFFLLAQFAFGGNK</sequence>
<organism evidence="2 3">
    <name type="scientific">Acinetobacter johnsonii</name>
    <dbReference type="NCBI Taxonomy" id="40214"/>
    <lineage>
        <taxon>Bacteria</taxon>
        <taxon>Pseudomonadati</taxon>
        <taxon>Pseudomonadota</taxon>
        <taxon>Gammaproteobacteria</taxon>
        <taxon>Moraxellales</taxon>
        <taxon>Moraxellaceae</taxon>
        <taxon>Acinetobacter</taxon>
    </lineage>
</organism>
<evidence type="ECO:0000313" key="2">
    <source>
        <dbReference type="EMBL" id="SJX21204.1"/>
    </source>
</evidence>
<reference evidence="2 3" key="1">
    <citation type="submission" date="2017-02" db="EMBL/GenBank/DDBJ databases">
        <authorList>
            <person name="Peterson S.W."/>
        </authorList>
    </citation>
    <scope>NUCLEOTIDE SEQUENCE [LARGE SCALE GENOMIC DNA]</scope>
    <source>
        <strain evidence="2">C6</strain>
    </source>
</reference>